<dbReference type="eggNOG" id="KOG0780">
    <property type="taxonomic scope" value="Eukaryota"/>
</dbReference>
<feature type="domain" description="SRP54-type proteins GTP-binding" evidence="10">
    <location>
        <begin position="354"/>
        <end position="367"/>
    </location>
</feature>
<comment type="similarity">
    <text evidence="1">Belongs to the GTP-binding SRP family. SRP54 subfamily.</text>
</comment>
<dbReference type="GO" id="GO:0003924">
    <property type="term" value="F:GTPase activity"/>
    <property type="evidence" value="ECO:0007669"/>
    <property type="project" value="InterPro"/>
</dbReference>
<dbReference type="CDD" id="cd18539">
    <property type="entry name" value="SRP_G"/>
    <property type="match status" value="1"/>
</dbReference>
<dbReference type="InterPro" id="IPR000897">
    <property type="entry name" value="SRP54_GTPase_dom"/>
</dbReference>
<dbReference type="Gene3D" id="3.40.50.300">
    <property type="entry name" value="P-loop containing nucleotide triphosphate hydrolases"/>
    <property type="match status" value="1"/>
</dbReference>
<evidence type="ECO:0000256" key="2">
    <source>
        <dbReference type="ARBA" id="ARBA00022741"/>
    </source>
</evidence>
<dbReference type="OrthoDB" id="1727884at2759"/>
<dbReference type="EMBL" id="CP001574">
    <property type="protein sequence ID" value="ACO68481.1"/>
    <property type="molecule type" value="Genomic_DNA"/>
</dbReference>
<evidence type="ECO:0000313" key="11">
    <source>
        <dbReference type="EMBL" id="ACO68481.1"/>
    </source>
</evidence>
<dbReference type="InterPro" id="IPR013822">
    <property type="entry name" value="Signal_recog_particl_SRP54_hlx"/>
</dbReference>
<evidence type="ECO:0000256" key="4">
    <source>
        <dbReference type="ARBA" id="ARBA00022884"/>
    </source>
</evidence>
<name>C1FE02_MICCC</name>
<evidence type="ECO:0000256" key="5">
    <source>
        <dbReference type="ARBA" id="ARBA00023134"/>
    </source>
</evidence>
<dbReference type="GO" id="GO:0005525">
    <property type="term" value="F:GTP binding"/>
    <property type="evidence" value="ECO:0007669"/>
    <property type="project" value="UniProtKB-KW"/>
</dbReference>
<dbReference type="GO" id="GO:0008312">
    <property type="term" value="F:7S RNA binding"/>
    <property type="evidence" value="ECO:0007669"/>
    <property type="project" value="InterPro"/>
</dbReference>
<dbReference type="SUPFAM" id="SSF52540">
    <property type="entry name" value="P-loop containing nucleoside triphosphate hydrolases"/>
    <property type="match status" value="1"/>
</dbReference>
<dbReference type="SMART" id="SM00962">
    <property type="entry name" value="SRP54"/>
    <property type="match status" value="1"/>
</dbReference>
<dbReference type="FunCoup" id="C1FE02">
    <property type="interactions" value="581"/>
</dbReference>
<dbReference type="Pfam" id="PF02978">
    <property type="entry name" value="SRP_SPB"/>
    <property type="match status" value="1"/>
</dbReference>
<dbReference type="RefSeq" id="XP_002507223.1">
    <property type="nucleotide sequence ID" value="XM_002507177.1"/>
</dbReference>
<dbReference type="Gene3D" id="1.20.120.140">
    <property type="entry name" value="Signal recognition particle SRP54, nucleotide-binding domain"/>
    <property type="match status" value="1"/>
</dbReference>
<protein>
    <recommendedName>
        <fullName evidence="8">signal-recognition-particle GTPase</fullName>
        <ecNumber evidence="8">3.6.5.4</ecNumber>
    </recommendedName>
</protein>
<evidence type="ECO:0000256" key="9">
    <source>
        <dbReference type="ARBA" id="ARBA00048157"/>
    </source>
</evidence>
<dbReference type="KEGG" id="mis:MICPUN_107336"/>
<evidence type="ECO:0000259" key="10">
    <source>
        <dbReference type="PROSITE" id="PS00300"/>
    </source>
</evidence>
<evidence type="ECO:0000256" key="6">
    <source>
        <dbReference type="ARBA" id="ARBA00023135"/>
    </source>
</evidence>
<dbReference type="HAMAP" id="MF_00306">
    <property type="entry name" value="SRP54"/>
    <property type="match status" value="1"/>
</dbReference>
<sequence length="568" mass="61498">MEARTKQARAPKGSIWCAQRARKDLRARGCRGLGSRISKGQPFSPLTLSTPAVTEIGFGTLLYGSRLSAGGSRRGETMLRRASAFGSLTERLNSVWATLKDEDDLSLENIKGPLKDIRRALLEADVSLPVVRRFIKNIEQKAIGTRVTKGVNAGQQLTKVVADELCELMGGFGGDSLAFKDPSMGPTVILMAGLQGVGKTTACGKLALYLKKQGKDSLLVATDVYRPAAIEQLKRLGEQVKTPVFDMGVRVDPPEVARLGLEKARAEGIDVVIIDTAGRLQVDVHLMEELRATKIATAADEILLVVDAMTGQEAAALTAAFDEAVGITGAVLTKMDGDTRGGAALSVREVSGKPIKFTGVGEKMEALEPFYPERMASRILGMGDVVTLVERAQQVVKNEEAEQMRDKILSATFDFNDFIKQMEMMGQMGGMDGFMKLLPGMSGMSEREMQEADKSLKVAKSLILSMTSKERQFPDILVAGASAKSRRKRIIEGAGRSEKDLSQLIVLFGSMRVKMQKMTAEITGASAEVGLTPQLSEEDMNTLANEGLRKNVSPGMVRRLRIRRLTGS</sequence>
<keyword evidence="6" id="KW-0733">Signal recognition particle</keyword>
<dbReference type="InterPro" id="IPR027417">
    <property type="entry name" value="P-loop_NTPase"/>
</dbReference>
<dbReference type="AlphaFoldDB" id="C1FE02"/>
<dbReference type="InterPro" id="IPR003593">
    <property type="entry name" value="AAA+_ATPase"/>
</dbReference>
<dbReference type="InterPro" id="IPR036891">
    <property type="entry name" value="Signal_recog_part_SRP54_M_sf"/>
</dbReference>
<gene>
    <name evidence="11" type="primary">SRP54C</name>
    <name evidence="11" type="ORF">MICPUN_107336</name>
</gene>
<keyword evidence="4" id="KW-0694">RNA-binding</keyword>
<comment type="catalytic activity">
    <reaction evidence="9">
        <text>GTP + H2O = GDP + phosphate + H(+)</text>
        <dbReference type="Rhea" id="RHEA:19669"/>
        <dbReference type="ChEBI" id="CHEBI:15377"/>
        <dbReference type="ChEBI" id="CHEBI:15378"/>
        <dbReference type="ChEBI" id="CHEBI:37565"/>
        <dbReference type="ChEBI" id="CHEBI:43474"/>
        <dbReference type="ChEBI" id="CHEBI:58189"/>
        <dbReference type="EC" id="3.6.5.4"/>
    </reaction>
    <physiologicalReaction direction="left-to-right" evidence="9">
        <dbReference type="Rhea" id="RHEA:19670"/>
    </physiologicalReaction>
</comment>
<dbReference type="PANTHER" id="PTHR11564">
    <property type="entry name" value="SIGNAL RECOGNITION PARTICLE 54K PROTEIN SRP54"/>
    <property type="match status" value="1"/>
</dbReference>
<proteinExistence type="inferred from homology"/>
<keyword evidence="3" id="KW-0378">Hydrolase</keyword>
<reference evidence="11 12" key="1">
    <citation type="journal article" date="2009" name="Science">
        <title>Green evolution and dynamic adaptations revealed by genomes of the marine picoeukaryotes Micromonas.</title>
        <authorList>
            <person name="Worden A.Z."/>
            <person name="Lee J.H."/>
            <person name="Mock T."/>
            <person name="Rouze P."/>
            <person name="Simmons M.P."/>
            <person name="Aerts A.L."/>
            <person name="Allen A.E."/>
            <person name="Cuvelier M.L."/>
            <person name="Derelle E."/>
            <person name="Everett M.V."/>
            <person name="Foulon E."/>
            <person name="Grimwood J."/>
            <person name="Gundlach H."/>
            <person name="Henrissat B."/>
            <person name="Napoli C."/>
            <person name="McDonald S.M."/>
            <person name="Parker M.S."/>
            <person name="Rombauts S."/>
            <person name="Salamov A."/>
            <person name="Von Dassow P."/>
            <person name="Badger J.H."/>
            <person name="Coutinho P.M."/>
            <person name="Demir E."/>
            <person name="Dubchak I."/>
            <person name="Gentemann C."/>
            <person name="Eikrem W."/>
            <person name="Gready J.E."/>
            <person name="John U."/>
            <person name="Lanier W."/>
            <person name="Lindquist E.A."/>
            <person name="Lucas S."/>
            <person name="Mayer K.F."/>
            <person name="Moreau H."/>
            <person name="Not F."/>
            <person name="Otillar R."/>
            <person name="Panaud O."/>
            <person name="Pangilinan J."/>
            <person name="Paulsen I."/>
            <person name="Piegu B."/>
            <person name="Poliakov A."/>
            <person name="Robbens S."/>
            <person name="Schmutz J."/>
            <person name="Toulza E."/>
            <person name="Wyss T."/>
            <person name="Zelensky A."/>
            <person name="Zhou K."/>
            <person name="Armbrust E.V."/>
            <person name="Bhattacharya D."/>
            <person name="Goodenough U.W."/>
            <person name="Van de Peer Y."/>
            <person name="Grigoriev I.V."/>
        </authorList>
    </citation>
    <scope>NUCLEOTIDE SEQUENCE [LARGE SCALE GENOMIC DNA]</scope>
    <source>
        <strain evidence="12">RCC299 / NOUM17</strain>
    </source>
</reference>
<dbReference type="PROSITE" id="PS00300">
    <property type="entry name" value="SRP54"/>
    <property type="match status" value="1"/>
</dbReference>
<dbReference type="InterPro" id="IPR004125">
    <property type="entry name" value="Signal_recog_particle_SRP54_M"/>
</dbReference>
<dbReference type="SMART" id="SM00382">
    <property type="entry name" value="AAA"/>
    <property type="match status" value="1"/>
</dbReference>
<keyword evidence="7" id="KW-0687">Ribonucleoprotein</keyword>
<dbReference type="InterPro" id="IPR004780">
    <property type="entry name" value="SRP"/>
</dbReference>
<organism evidence="11 12">
    <name type="scientific">Micromonas commoda (strain RCC299 / NOUM17 / CCMP2709)</name>
    <name type="common">Picoplanktonic green alga</name>
    <dbReference type="NCBI Taxonomy" id="296587"/>
    <lineage>
        <taxon>Eukaryota</taxon>
        <taxon>Viridiplantae</taxon>
        <taxon>Chlorophyta</taxon>
        <taxon>Mamiellophyceae</taxon>
        <taxon>Mamiellales</taxon>
        <taxon>Mamiellaceae</taxon>
        <taxon>Micromonas</taxon>
    </lineage>
</organism>
<keyword evidence="5" id="KW-0342">GTP-binding</keyword>
<evidence type="ECO:0000256" key="7">
    <source>
        <dbReference type="ARBA" id="ARBA00023274"/>
    </source>
</evidence>
<evidence type="ECO:0000256" key="1">
    <source>
        <dbReference type="ARBA" id="ARBA00005450"/>
    </source>
</evidence>
<evidence type="ECO:0000256" key="3">
    <source>
        <dbReference type="ARBA" id="ARBA00022801"/>
    </source>
</evidence>
<accession>C1FE02</accession>
<dbReference type="SMART" id="SM00963">
    <property type="entry name" value="SRP54_N"/>
    <property type="match status" value="1"/>
</dbReference>
<dbReference type="Proteomes" id="UP000002009">
    <property type="component" value="Chromosome 1"/>
</dbReference>
<dbReference type="PANTHER" id="PTHR11564:SF5">
    <property type="entry name" value="SIGNAL RECOGNITION PARTICLE SUBUNIT SRP54"/>
    <property type="match status" value="1"/>
</dbReference>
<keyword evidence="12" id="KW-1185">Reference proteome</keyword>
<dbReference type="InterPro" id="IPR022941">
    <property type="entry name" value="SRP54"/>
</dbReference>
<dbReference type="OMA" id="FVEQIRM"/>
<dbReference type="Pfam" id="PF00448">
    <property type="entry name" value="SRP54"/>
    <property type="match status" value="1"/>
</dbReference>
<dbReference type="GO" id="GO:0006614">
    <property type="term" value="P:SRP-dependent cotranslational protein targeting to membrane"/>
    <property type="evidence" value="ECO:0007669"/>
    <property type="project" value="InterPro"/>
</dbReference>
<dbReference type="InParanoid" id="C1FE02"/>
<dbReference type="STRING" id="296587.C1FE02"/>
<dbReference type="FunFam" id="3.40.50.300:FF:000022">
    <property type="entry name" value="Signal recognition particle 54 kDa subunit"/>
    <property type="match status" value="1"/>
</dbReference>
<dbReference type="InterPro" id="IPR042101">
    <property type="entry name" value="SRP54_N_sf"/>
</dbReference>
<dbReference type="Gene3D" id="1.10.260.30">
    <property type="entry name" value="Signal recognition particle, SRP54 subunit, M-domain"/>
    <property type="match status" value="1"/>
</dbReference>
<evidence type="ECO:0000313" key="12">
    <source>
        <dbReference type="Proteomes" id="UP000002009"/>
    </source>
</evidence>
<keyword evidence="2" id="KW-0547">Nucleotide-binding</keyword>
<dbReference type="EC" id="3.6.5.4" evidence="8"/>
<dbReference type="NCBIfam" id="TIGR00959">
    <property type="entry name" value="ffh"/>
    <property type="match status" value="1"/>
</dbReference>
<dbReference type="Pfam" id="PF02881">
    <property type="entry name" value="SRP54_N"/>
    <property type="match status" value="1"/>
</dbReference>
<dbReference type="SUPFAM" id="SSF47446">
    <property type="entry name" value="Signal peptide-binding domain"/>
    <property type="match status" value="1"/>
</dbReference>
<dbReference type="GO" id="GO:0005786">
    <property type="term" value="C:signal recognition particle, endoplasmic reticulum targeting"/>
    <property type="evidence" value="ECO:0007669"/>
    <property type="project" value="UniProtKB-KW"/>
</dbReference>
<evidence type="ECO:0000256" key="8">
    <source>
        <dbReference type="ARBA" id="ARBA00035672"/>
    </source>
</evidence>
<dbReference type="GeneID" id="8250537"/>